<feature type="transmembrane region" description="Helical" evidence="1">
    <location>
        <begin position="6"/>
        <end position="24"/>
    </location>
</feature>
<evidence type="ECO:0000256" key="1">
    <source>
        <dbReference type="SAM" id="Phobius"/>
    </source>
</evidence>
<name>A0ABT0ZQF0_9LACO</name>
<dbReference type="Proteomes" id="UP001523234">
    <property type="component" value="Unassembled WGS sequence"/>
</dbReference>
<reference evidence="2 3" key="1">
    <citation type="submission" date="2022-06" db="EMBL/GenBank/DDBJ databases">
        <title>Fructobacillus taiwanensis sp. nov., isolated from the honeybee.</title>
        <authorList>
            <person name="Chen Y.-S."/>
            <person name="Wang L.-T."/>
            <person name="Lee Y.-S."/>
            <person name="Chang Y.-C."/>
            <person name="Wu H.-C."/>
            <person name="Liao C.-Y."/>
            <person name="Chen W.-H."/>
            <person name="Deng J.-N."/>
            <person name="Wang Y.-H."/>
        </authorList>
    </citation>
    <scope>NUCLEOTIDE SEQUENCE [LARGE SCALE GENOMIC DNA]</scope>
    <source>
        <strain evidence="2 3">W13</strain>
    </source>
</reference>
<comment type="caution">
    <text evidence="2">The sequence shown here is derived from an EMBL/GenBank/DDBJ whole genome shotgun (WGS) entry which is preliminary data.</text>
</comment>
<keyword evidence="1" id="KW-0812">Transmembrane</keyword>
<keyword evidence="1" id="KW-0472">Membrane</keyword>
<proteinExistence type="predicted"/>
<organism evidence="2 3">
    <name type="scientific">Fructobacillus apis</name>
    <dbReference type="NCBI Taxonomy" id="2935017"/>
    <lineage>
        <taxon>Bacteria</taxon>
        <taxon>Bacillati</taxon>
        <taxon>Bacillota</taxon>
        <taxon>Bacilli</taxon>
        <taxon>Lactobacillales</taxon>
        <taxon>Lactobacillaceae</taxon>
        <taxon>Fructobacillus</taxon>
    </lineage>
</organism>
<accession>A0ABT0ZQF0</accession>
<sequence length="114" mass="13454">MVWYFWAAIWLAVLLFIMIWRFLYRAFPALSFMDLATLPTWFFLNEIEGAAFYRSDVLLLIAVLLVWGGIWSFLTLDRNGLKITDFIHRFWRISGLITIGFTAFTILLALFFSK</sequence>
<keyword evidence="1" id="KW-1133">Transmembrane helix</keyword>
<dbReference type="RefSeq" id="WP_252443173.1">
    <property type="nucleotide sequence ID" value="NZ_JAMWYK010000003.1"/>
</dbReference>
<protein>
    <recommendedName>
        <fullName evidence="4">DUF3397 domain-containing protein</fullName>
    </recommendedName>
</protein>
<gene>
    <name evidence="2" type="ORF">NFX39_03835</name>
</gene>
<evidence type="ECO:0000313" key="2">
    <source>
        <dbReference type="EMBL" id="MCO0832219.1"/>
    </source>
</evidence>
<evidence type="ECO:0008006" key="4">
    <source>
        <dbReference type="Google" id="ProtNLM"/>
    </source>
</evidence>
<feature type="transmembrane region" description="Helical" evidence="1">
    <location>
        <begin position="57"/>
        <end position="74"/>
    </location>
</feature>
<evidence type="ECO:0000313" key="3">
    <source>
        <dbReference type="Proteomes" id="UP001523234"/>
    </source>
</evidence>
<dbReference type="EMBL" id="JAMWYK010000003">
    <property type="protein sequence ID" value="MCO0832219.1"/>
    <property type="molecule type" value="Genomic_DNA"/>
</dbReference>
<keyword evidence="3" id="KW-1185">Reference proteome</keyword>
<feature type="transmembrane region" description="Helical" evidence="1">
    <location>
        <begin position="90"/>
        <end position="112"/>
    </location>
</feature>